<dbReference type="Pfam" id="PF07818">
    <property type="entry name" value="HCNGP"/>
    <property type="match status" value="1"/>
</dbReference>
<name>A0A9P5TP24_GYMJU</name>
<feature type="compositionally biased region" description="Polar residues" evidence="1">
    <location>
        <begin position="13"/>
        <end position="35"/>
    </location>
</feature>
<feature type="region of interest" description="Disordered" evidence="1">
    <location>
        <begin position="1"/>
        <end position="111"/>
    </location>
</feature>
<gene>
    <name evidence="2" type="ORF">CPB84DRAFT_1845575</name>
</gene>
<dbReference type="PANTHER" id="PTHR13464">
    <property type="entry name" value="TRANSCRIPTIONAL REGULATOR PROTEIN HCNGP"/>
    <property type="match status" value="1"/>
</dbReference>
<feature type="compositionally biased region" description="Low complexity" evidence="1">
    <location>
        <begin position="94"/>
        <end position="108"/>
    </location>
</feature>
<proteinExistence type="predicted"/>
<dbReference type="InterPro" id="IPR012479">
    <property type="entry name" value="SAP30BP"/>
</dbReference>
<dbReference type="AlphaFoldDB" id="A0A9P5TP24"/>
<accession>A0A9P5TP24</accession>
<feature type="region of interest" description="Disordered" evidence="1">
    <location>
        <begin position="309"/>
        <end position="360"/>
    </location>
</feature>
<dbReference type="GO" id="GO:0005634">
    <property type="term" value="C:nucleus"/>
    <property type="evidence" value="ECO:0007669"/>
    <property type="project" value="TreeGrafter"/>
</dbReference>
<dbReference type="EMBL" id="JADNYJ010000028">
    <property type="protein sequence ID" value="KAF8903901.1"/>
    <property type="molecule type" value="Genomic_DNA"/>
</dbReference>
<keyword evidence="3" id="KW-1185">Reference proteome</keyword>
<protein>
    <submittedName>
        <fullName evidence="2">HCNGP-like protein-domain-containing protein</fullName>
    </submittedName>
</protein>
<organism evidence="2 3">
    <name type="scientific">Gymnopilus junonius</name>
    <name type="common">Spectacular rustgill mushroom</name>
    <name type="synonym">Gymnopilus spectabilis subsp. junonius</name>
    <dbReference type="NCBI Taxonomy" id="109634"/>
    <lineage>
        <taxon>Eukaryota</taxon>
        <taxon>Fungi</taxon>
        <taxon>Dikarya</taxon>
        <taxon>Basidiomycota</taxon>
        <taxon>Agaricomycotina</taxon>
        <taxon>Agaricomycetes</taxon>
        <taxon>Agaricomycetidae</taxon>
        <taxon>Agaricales</taxon>
        <taxon>Agaricineae</taxon>
        <taxon>Hymenogastraceae</taxon>
        <taxon>Gymnopilus</taxon>
    </lineage>
</organism>
<dbReference type="PANTHER" id="PTHR13464:SF0">
    <property type="entry name" value="SAP30-BINDING PROTEIN"/>
    <property type="match status" value="1"/>
</dbReference>
<dbReference type="Proteomes" id="UP000724874">
    <property type="component" value="Unassembled WGS sequence"/>
</dbReference>
<evidence type="ECO:0000313" key="2">
    <source>
        <dbReference type="EMBL" id="KAF8903901.1"/>
    </source>
</evidence>
<dbReference type="OrthoDB" id="1714508at2759"/>
<sequence length="360" mass="40327">MMNGLVAYDYDSPSDTEAGPSTANVGSSSHYQTNDKPSRGAIKSSSEGRRIPKAQVIIKKPAISHKNARAHISDDLQNEPTPIGPSRTEPASEPPSSLNHPSSSGSASDELSRIRDLLRPPPISEVEDWGIPPETKVKCEPALQTQFNRFGALKVDPMKPIHYNDNLMGNRTFRNPHLYTQLVDWVDVDERSTNFPKDIWDPEDVRPEWFADQIGMSVFLPMQILIHAYLFYPLRFFAFIPWSIPHLSFLRFALHWGPVLVTCAVSPLPLRPALLAPPRSRQTLLRPAACNSWVRQFKADAQKERSEKQAAAQAAGKRTHIDFSTSSSKDKTAQPRKSRFQPYGAQGSSSGTYRQKTRWG</sequence>
<evidence type="ECO:0000313" key="3">
    <source>
        <dbReference type="Proteomes" id="UP000724874"/>
    </source>
</evidence>
<comment type="caution">
    <text evidence="2">The sequence shown here is derived from an EMBL/GenBank/DDBJ whole genome shotgun (WGS) entry which is preliminary data.</text>
</comment>
<dbReference type="GO" id="GO:0006355">
    <property type="term" value="P:regulation of DNA-templated transcription"/>
    <property type="evidence" value="ECO:0007669"/>
    <property type="project" value="InterPro"/>
</dbReference>
<evidence type="ECO:0000256" key="1">
    <source>
        <dbReference type="SAM" id="MobiDB-lite"/>
    </source>
</evidence>
<reference evidence="2" key="1">
    <citation type="submission" date="2020-11" db="EMBL/GenBank/DDBJ databases">
        <authorList>
            <consortium name="DOE Joint Genome Institute"/>
            <person name="Ahrendt S."/>
            <person name="Riley R."/>
            <person name="Andreopoulos W."/>
            <person name="LaButti K."/>
            <person name="Pangilinan J."/>
            <person name="Ruiz-duenas F.J."/>
            <person name="Barrasa J.M."/>
            <person name="Sanchez-Garcia M."/>
            <person name="Camarero S."/>
            <person name="Miyauchi S."/>
            <person name="Serrano A."/>
            <person name="Linde D."/>
            <person name="Babiker R."/>
            <person name="Drula E."/>
            <person name="Ayuso-Fernandez I."/>
            <person name="Pacheco R."/>
            <person name="Padilla G."/>
            <person name="Ferreira P."/>
            <person name="Barriuso J."/>
            <person name="Kellner H."/>
            <person name="Castanera R."/>
            <person name="Alfaro M."/>
            <person name="Ramirez L."/>
            <person name="Pisabarro A.G."/>
            <person name="Kuo A."/>
            <person name="Tritt A."/>
            <person name="Lipzen A."/>
            <person name="He G."/>
            <person name="Yan M."/>
            <person name="Ng V."/>
            <person name="Cullen D."/>
            <person name="Martin F."/>
            <person name="Rosso M.-N."/>
            <person name="Henrissat B."/>
            <person name="Hibbett D."/>
            <person name="Martinez A.T."/>
            <person name="Grigoriev I.V."/>
        </authorList>
    </citation>
    <scope>NUCLEOTIDE SEQUENCE</scope>
    <source>
        <strain evidence="2">AH 44721</strain>
    </source>
</reference>